<dbReference type="GO" id="GO:1990904">
    <property type="term" value="C:ribonucleoprotein complex"/>
    <property type="evidence" value="ECO:0007669"/>
    <property type="project" value="UniProtKB-KW"/>
</dbReference>
<dbReference type="InterPro" id="IPR001857">
    <property type="entry name" value="Ribosomal_bL19"/>
</dbReference>
<comment type="similarity">
    <text evidence="1">Belongs to the bacterial ribosomal protein bL19 family.</text>
</comment>
<organism evidence="4">
    <name type="scientific">Tetraselmis sp. GSL018</name>
    <dbReference type="NCBI Taxonomy" id="582737"/>
    <lineage>
        <taxon>Eukaryota</taxon>
        <taxon>Viridiplantae</taxon>
        <taxon>Chlorophyta</taxon>
        <taxon>core chlorophytes</taxon>
        <taxon>Chlorodendrophyceae</taxon>
        <taxon>Chlorodendrales</taxon>
        <taxon>Chlorodendraceae</taxon>
        <taxon>Tetraselmis</taxon>
    </lineage>
</organism>
<dbReference type="EMBL" id="GBEZ01023906">
    <property type="protein sequence ID" value="JAC63023.1"/>
    <property type="molecule type" value="Transcribed_RNA"/>
</dbReference>
<dbReference type="Gene3D" id="2.30.30.790">
    <property type="match status" value="1"/>
</dbReference>
<sequence length="234" mass="26557">MLRSRLTINFPFVLQKAESLVEYLDLSRWNALSATRSSSTTSVPNTTQPHLGAREQKAAELGLKYQRGVSQPPWTPTNELFKRKSYFKRMAFLVQVSLPGAGLTCASNSKNLSSIACLDTQELEKEEVVHRKAEKLALEDFKPGDVLAVTVVTPENRRRETVAKGVCIAINNAGPRTSFTIRNAYGNEGFEQHFPLYSPNVRRVEVLERGKVRRVRRAKLYYLRDRAPKEYRVS</sequence>
<dbReference type="GO" id="GO:0006412">
    <property type="term" value="P:translation"/>
    <property type="evidence" value="ECO:0007669"/>
    <property type="project" value="InterPro"/>
</dbReference>
<keyword evidence="3" id="KW-0687">Ribonucleoprotein</keyword>
<dbReference type="PANTHER" id="PTHR15680:SF9">
    <property type="entry name" value="LARGE RIBOSOMAL SUBUNIT PROTEIN BL19M"/>
    <property type="match status" value="1"/>
</dbReference>
<dbReference type="InterPro" id="IPR038657">
    <property type="entry name" value="Ribosomal_bL19_sf"/>
</dbReference>
<evidence type="ECO:0000256" key="1">
    <source>
        <dbReference type="ARBA" id="ARBA00005781"/>
    </source>
</evidence>
<dbReference type="Pfam" id="PF01245">
    <property type="entry name" value="Ribosomal_L19"/>
    <property type="match status" value="1"/>
</dbReference>
<dbReference type="GO" id="GO:0005840">
    <property type="term" value="C:ribosome"/>
    <property type="evidence" value="ECO:0007669"/>
    <property type="project" value="UniProtKB-KW"/>
</dbReference>
<evidence type="ECO:0000256" key="2">
    <source>
        <dbReference type="ARBA" id="ARBA00022980"/>
    </source>
</evidence>
<name>A0A061QTI1_9CHLO</name>
<evidence type="ECO:0000256" key="3">
    <source>
        <dbReference type="ARBA" id="ARBA00023274"/>
    </source>
</evidence>
<evidence type="ECO:0000313" key="4">
    <source>
        <dbReference type="EMBL" id="JAC63023.1"/>
    </source>
</evidence>
<dbReference type="InterPro" id="IPR008991">
    <property type="entry name" value="Translation_prot_SH3-like_sf"/>
</dbReference>
<dbReference type="PRINTS" id="PR00061">
    <property type="entry name" value="RIBOSOMALL19"/>
</dbReference>
<keyword evidence="2 4" id="KW-0689">Ribosomal protein</keyword>
<accession>A0A061QTI1</accession>
<dbReference type="AlphaFoldDB" id="A0A061QTI1"/>
<reference evidence="4" key="1">
    <citation type="submission" date="2014-05" db="EMBL/GenBank/DDBJ databases">
        <title>The transcriptome of the halophilic microalga Tetraselmis sp. GSL018 isolated from the Great Salt Lake, Utah.</title>
        <authorList>
            <person name="Jinkerson R.E."/>
            <person name="D'Adamo S."/>
            <person name="Posewitz M.C."/>
        </authorList>
    </citation>
    <scope>NUCLEOTIDE SEQUENCE</scope>
    <source>
        <strain evidence="4">GSL018</strain>
    </source>
</reference>
<dbReference type="GO" id="GO:0003735">
    <property type="term" value="F:structural constituent of ribosome"/>
    <property type="evidence" value="ECO:0007669"/>
    <property type="project" value="InterPro"/>
</dbReference>
<gene>
    <name evidence="4" type="primary">RPLS</name>
    <name evidence="4" type="ORF">TSPGSL018_21699</name>
</gene>
<dbReference type="SUPFAM" id="SSF50104">
    <property type="entry name" value="Translation proteins SH3-like domain"/>
    <property type="match status" value="1"/>
</dbReference>
<protein>
    <submittedName>
        <fullName evidence="4">Large subunit ribosomal protein L19</fullName>
    </submittedName>
</protein>
<dbReference type="PANTHER" id="PTHR15680">
    <property type="entry name" value="RIBOSOMAL PROTEIN L19"/>
    <property type="match status" value="1"/>
</dbReference>
<proteinExistence type="inferred from homology"/>